<sequence>MNSYDVIETIKCDECGQTIGTGEEYISTVADEVFCSEECFNCYYWRLEGAEHYTLGRDD</sequence>
<protein>
    <recommendedName>
        <fullName evidence="3">TRASH domain-containing protein</fullName>
    </recommendedName>
</protein>
<reference evidence="1 2" key="1">
    <citation type="journal article" date="2015" name="Genome Announc.">
        <title>Expanding the biotechnology potential of lactobacilli through comparative genomics of 213 strains and associated genera.</title>
        <authorList>
            <person name="Sun Z."/>
            <person name="Harris H.M."/>
            <person name="McCann A."/>
            <person name="Guo C."/>
            <person name="Argimon S."/>
            <person name="Zhang W."/>
            <person name="Yang X."/>
            <person name="Jeffery I.B."/>
            <person name="Cooney J.C."/>
            <person name="Kagawa T.F."/>
            <person name="Liu W."/>
            <person name="Song Y."/>
            <person name="Salvetti E."/>
            <person name="Wrobel A."/>
            <person name="Rasinkangas P."/>
            <person name="Parkhill J."/>
            <person name="Rea M.C."/>
            <person name="O'Sullivan O."/>
            <person name="Ritari J."/>
            <person name="Douillard F.P."/>
            <person name="Paul Ross R."/>
            <person name="Yang R."/>
            <person name="Briner A.E."/>
            <person name="Felis G.E."/>
            <person name="de Vos W.M."/>
            <person name="Barrangou R."/>
            <person name="Klaenhammer T.R."/>
            <person name="Caufield P.W."/>
            <person name="Cui Y."/>
            <person name="Zhang H."/>
            <person name="O'Toole P.W."/>
        </authorList>
    </citation>
    <scope>NUCLEOTIDE SEQUENCE [LARGE SCALE GENOMIC DNA]</scope>
    <source>
        <strain evidence="1 2">DSM 19284</strain>
    </source>
</reference>
<comment type="caution">
    <text evidence="1">The sequence shown here is derived from an EMBL/GenBank/DDBJ whole genome shotgun (WGS) entry which is preliminary data.</text>
</comment>
<dbReference type="Proteomes" id="UP000051074">
    <property type="component" value="Unassembled WGS sequence"/>
</dbReference>
<dbReference type="EMBL" id="AZDU01000046">
    <property type="protein sequence ID" value="KRL00405.1"/>
    <property type="molecule type" value="Genomic_DNA"/>
</dbReference>
<evidence type="ECO:0008006" key="3">
    <source>
        <dbReference type="Google" id="ProtNLM"/>
    </source>
</evidence>
<name>K0NLY2_9LACO</name>
<accession>K0NLY2</accession>
<dbReference type="AlphaFoldDB" id="K0NLY2"/>
<evidence type="ECO:0000313" key="1">
    <source>
        <dbReference type="EMBL" id="KRL00405.1"/>
    </source>
</evidence>
<proteinExistence type="predicted"/>
<dbReference type="PATRIC" id="fig|1293597.4.peg.1438"/>
<dbReference type="RefSeq" id="WP_008463431.1">
    <property type="nucleotide sequence ID" value="NZ_AZDU01000046.1"/>
</dbReference>
<gene>
    <name evidence="1" type="ORF">FC20_GL001347</name>
</gene>
<keyword evidence="2" id="KW-1185">Reference proteome</keyword>
<evidence type="ECO:0000313" key="2">
    <source>
        <dbReference type="Proteomes" id="UP000051074"/>
    </source>
</evidence>
<organism evidence="1 2">
    <name type="scientific">Lactobacillus equicursoris DSM 19284 = JCM 14600 = CIP 110162</name>
    <dbReference type="NCBI Taxonomy" id="1293597"/>
    <lineage>
        <taxon>Bacteria</taxon>
        <taxon>Bacillati</taxon>
        <taxon>Bacillota</taxon>
        <taxon>Bacilli</taxon>
        <taxon>Lactobacillales</taxon>
        <taxon>Lactobacillaceae</taxon>
        <taxon>Lactobacillus</taxon>
    </lineage>
</organism>